<evidence type="ECO:0000313" key="2">
    <source>
        <dbReference type="Proteomes" id="UP001595904"/>
    </source>
</evidence>
<dbReference type="SUPFAM" id="SSF55961">
    <property type="entry name" value="Bet v1-like"/>
    <property type="match status" value="1"/>
</dbReference>
<dbReference type="CDD" id="cd07821">
    <property type="entry name" value="PYR_PYL_RCAR_like"/>
    <property type="match status" value="1"/>
</dbReference>
<organism evidence="1 2">
    <name type="scientific">Steroidobacter flavus</name>
    <dbReference type="NCBI Taxonomy" id="1842136"/>
    <lineage>
        <taxon>Bacteria</taxon>
        <taxon>Pseudomonadati</taxon>
        <taxon>Pseudomonadota</taxon>
        <taxon>Gammaproteobacteria</taxon>
        <taxon>Steroidobacterales</taxon>
        <taxon>Steroidobacteraceae</taxon>
        <taxon>Steroidobacter</taxon>
    </lineage>
</organism>
<dbReference type="InterPro" id="IPR023393">
    <property type="entry name" value="START-like_dom_sf"/>
</dbReference>
<keyword evidence="2" id="KW-1185">Reference proteome</keyword>
<gene>
    <name evidence="1" type="ORF">ACFPN2_12400</name>
</gene>
<dbReference type="EMBL" id="JBHSDU010000003">
    <property type="protein sequence ID" value="MFC4309884.1"/>
    <property type="molecule type" value="Genomic_DNA"/>
</dbReference>
<reference evidence="2" key="1">
    <citation type="journal article" date="2019" name="Int. J. Syst. Evol. Microbiol.">
        <title>The Global Catalogue of Microorganisms (GCM) 10K type strain sequencing project: providing services to taxonomists for standard genome sequencing and annotation.</title>
        <authorList>
            <consortium name="The Broad Institute Genomics Platform"/>
            <consortium name="The Broad Institute Genome Sequencing Center for Infectious Disease"/>
            <person name="Wu L."/>
            <person name="Ma J."/>
        </authorList>
    </citation>
    <scope>NUCLEOTIDE SEQUENCE [LARGE SCALE GENOMIC DNA]</scope>
    <source>
        <strain evidence="2">CGMCC 1.10759</strain>
    </source>
</reference>
<dbReference type="RefSeq" id="WP_380596916.1">
    <property type="nucleotide sequence ID" value="NZ_JBHSDU010000003.1"/>
</dbReference>
<accession>A0ABV8STY2</accession>
<sequence length="131" mass="14576">MATIRREVQIQAAPDQVWDALRDVGALHTRLCPEFVVDTRMEGDTRMVTFANGRQAKELIVSVDEDQRRVCWAIVDEPFVHYNGAAQVTPLGDGSCRFTWISDLLPHELAPTVTAMIEAGIAAIKRKQEAA</sequence>
<name>A0ABV8STY2_9GAMM</name>
<dbReference type="InterPro" id="IPR019587">
    <property type="entry name" value="Polyketide_cyclase/dehydratase"/>
</dbReference>
<dbReference type="Proteomes" id="UP001595904">
    <property type="component" value="Unassembled WGS sequence"/>
</dbReference>
<evidence type="ECO:0000313" key="1">
    <source>
        <dbReference type="EMBL" id="MFC4309884.1"/>
    </source>
</evidence>
<comment type="caution">
    <text evidence="1">The sequence shown here is derived from an EMBL/GenBank/DDBJ whole genome shotgun (WGS) entry which is preliminary data.</text>
</comment>
<proteinExistence type="predicted"/>
<dbReference type="Gene3D" id="3.30.530.20">
    <property type="match status" value="1"/>
</dbReference>
<protein>
    <submittedName>
        <fullName evidence="1">SRPBCC family protein</fullName>
    </submittedName>
</protein>
<dbReference type="Pfam" id="PF10604">
    <property type="entry name" value="Polyketide_cyc2"/>
    <property type="match status" value="1"/>
</dbReference>